<evidence type="ECO:0000256" key="5">
    <source>
        <dbReference type="ARBA" id="ARBA00023054"/>
    </source>
</evidence>
<dbReference type="Gene3D" id="3.30.160.60">
    <property type="entry name" value="Classic Zinc Finger"/>
    <property type="match status" value="1"/>
</dbReference>
<keyword evidence="2" id="KW-0479">Metal-binding</keyword>
<feature type="compositionally biased region" description="Gly residues" evidence="7">
    <location>
        <begin position="85"/>
        <end position="94"/>
    </location>
</feature>
<feature type="region of interest" description="Disordered" evidence="7">
    <location>
        <begin position="1"/>
        <end position="358"/>
    </location>
</feature>
<feature type="compositionally biased region" description="Basic and acidic residues" evidence="7">
    <location>
        <begin position="405"/>
        <end position="420"/>
    </location>
</feature>
<feature type="compositionally biased region" description="Basic and acidic residues" evidence="7">
    <location>
        <begin position="1"/>
        <end position="23"/>
    </location>
</feature>
<name>A0A0P4VTX4_SCYOL</name>
<feature type="compositionally biased region" description="Low complexity" evidence="7">
    <location>
        <begin position="29"/>
        <end position="47"/>
    </location>
</feature>
<dbReference type="EMBL" id="GDRN01097164">
    <property type="protein sequence ID" value="JAI59180.1"/>
    <property type="molecule type" value="Transcribed_RNA"/>
</dbReference>
<proteinExistence type="inferred from homology"/>
<evidence type="ECO:0000313" key="9">
    <source>
        <dbReference type="EMBL" id="JAI59180.1"/>
    </source>
</evidence>
<keyword evidence="3 6" id="KW-0863">Zinc-finger</keyword>
<feature type="compositionally biased region" description="Polar residues" evidence="7">
    <location>
        <begin position="248"/>
        <end position="257"/>
    </location>
</feature>
<dbReference type="Pfam" id="PF13913">
    <property type="entry name" value="zf-C2HC_2"/>
    <property type="match status" value="2"/>
</dbReference>
<feature type="compositionally biased region" description="Low complexity" evidence="7">
    <location>
        <begin position="278"/>
        <end position="292"/>
    </location>
</feature>
<feature type="domain" description="C2HC/C3H-type" evidence="8">
    <location>
        <begin position="358"/>
        <end position="387"/>
    </location>
</feature>
<dbReference type="InterPro" id="IPR026104">
    <property type="entry name" value="ZNF_C2HC_dom_1C"/>
</dbReference>
<dbReference type="PANTHER" id="PTHR14649">
    <property type="entry name" value="ZINC FINGER C2HC DOMAIN-CONTAINING PROTEIN 1C"/>
    <property type="match status" value="1"/>
</dbReference>
<feature type="compositionally biased region" description="Low complexity" evidence="7">
    <location>
        <begin position="330"/>
        <end position="355"/>
    </location>
</feature>
<evidence type="ECO:0000256" key="1">
    <source>
        <dbReference type="ARBA" id="ARBA00010843"/>
    </source>
</evidence>
<accession>A0A0P4VTX4</accession>
<evidence type="ECO:0000256" key="7">
    <source>
        <dbReference type="SAM" id="MobiDB-lite"/>
    </source>
</evidence>
<dbReference type="InterPro" id="IPR049899">
    <property type="entry name" value="Znf_C2HC_C3H"/>
</dbReference>
<reference evidence="9" key="1">
    <citation type="submission" date="2015-09" db="EMBL/GenBank/DDBJ databases">
        <title>Scylla olivacea transcriptome.</title>
        <authorList>
            <person name="Ikhwanuddin M."/>
        </authorList>
    </citation>
    <scope>NUCLEOTIDE SEQUENCE</scope>
</reference>
<dbReference type="PANTHER" id="PTHR14649:SF1">
    <property type="entry name" value="ZINC FINGER C2HC DOMAIN-CONTAINING PROTEIN 1C"/>
    <property type="match status" value="1"/>
</dbReference>
<evidence type="ECO:0000256" key="4">
    <source>
        <dbReference type="ARBA" id="ARBA00022833"/>
    </source>
</evidence>
<sequence length="492" mass="53702">MLDKESRLLQMAARREEEQEGTIKRVTKSSGSTLSSSLASLSSLNSSMGGPGRVRQMFQERRSNGYGTSPVGRDKSYPLEPVRSGGSGGGGGGRPPVKPVKGIVRNRGVSVDRGKAAYDPEVMRRSRSHAAFQNNANNNVYSTYNNYNTYSSHYNGEQRSPVRTLRPPQGRQLQHHKSTSSLLDANQNYNGRTSSSSSGVYSRGPSRDQSPAPSPSPNANRFGFRGPPSRGASPAPPSRTSPVTSPSYTPHKTAASTPQPPPRQRPSPPSRQPPRQPVRPARNPPVRSSPSPDDVDATPARSTKSKAPFDGPPITQVKSFKATPLPSNPSKPTLAPKPKTTAAATAQQAPRQPKQVPGLASCKICGRNFAPDRIEKHETICSKSQAKAKKRKVFDPVKMRTKGTEAEKYVTKGKHLQDKPKPKKKDWKKQHENFIATIRAAKAGTEAPPMDNSDYVECPHCLRKFSEEVADRHIPKCANITSNKPPPLRRRR</sequence>
<keyword evidence="5" id="KW-0175">Coiled coil</keyword>
<feature type="compositionally biased region" description="Pro residues" evidence="7">
    <location>
        <begin position="258"/>
        <end position="277"/>
    </location>
</feature>
<keyword evidence="4" id="KW-0862">Zinc</keyword>
<dbReference type="PROSITE" id="PS52027">
    <property type="entry name" value="ZF_C2HC_C3H"/>
    <property type="match status" value="2"/>
</dbReference>
<evidence type="ECO:0000256" key="2">
    <source>
        <dbReference type="ARBA" id="ARBA00022723"/>
    </source>
</evidence>
<feature type="domain" description="C2HC/C3H-type" evidence="8">
    <location>
        <begin position="454"/>
        <end position="483"/>
    </location>
</feature>
<dbReference type="AlphaFoldDB" id="A0A0P4VTX4"/>
<evidence type="ECO:0000256" key="6">
    <source>
        <dbReference type="PROSITE-ProRule" id="PRU01371"/>
    </source>
</evidence>
<organism evidence="9">
    <name type="scientific">Scylla olivacea</name>
    <name type="common">Orange mud crab</name>
    <name type="synonym">Cancer olivacea</name>
    <dbReference type="NCBI Taxonomy" id="85551"/>
    <lineage>
        <taxon>Eukaryota</taxon>
        <taxon>Metazoa</taxon>
        <taxon>Ecdysozoa</taxon>
        <taxon>Arthropoda</taxon>
        <taxon>Crustacea</taxon>
        <taxon>Multicrustacea</taxon>
        <taxon>Malacostraca</taxon>
        <taxon>Eumalacostraca</taxon>
        <taxon>Eucarida</taxon>
        <taxon>Decapoda</taxon>
        <taxon>Pleocyemata</taxon>
        <taxon>Brachyura</taxon>
        <taxon>Eubrachyura</taxon>
        <taxon>Portunoidea</taxon>
        <taxon>Portunidae</taxon>
        <taxon>Portuninae</taxon>
        <taxon>Scylla</taxon>
    </lineage>
</organism>
<feature type="compositionally biased region" description="Basic and acidic residues" evidence="7">
    <location>
        <begin position="110"/>
        <end position="124"/>
    </location>
</feature>
<feature type="compositionally biased region" description="Low complexity" evidence="7">
    <location>
        <begin position="191"/>
        <end position="204"/>
    </location>
</feature>
<feature type="region of interest" description="Disordered" evidence="7">
    <location>
        <begin position="405"/>
        <end position="428"/>
    </location>
</feature>
<protein>
    <recommendedName>
        <fullName evidence="8">C2HC/C3H-type domain-containing protein</fullName>
    </recommendedName>
</protein>
<comment type="similarity">
    <text evidence="1">Belongs to the ZC2HC1 family.</text>
</comment>
<evidence type="ECO:0000256" key="3">
    <source>
        <dbReference type="ARBA" id="ARBA00022771"/>
    </source>
</evidence>
<feature type="compositionally biased region" description="Low complexity" evidence="7">
    <location>
        <begin position="134"/>
        <end position="155"/>
    </location>
</feature>
<evidence type="ECO:0000259" key="8">
    <source>
        <dbReference type="PROSITE" id="PS52027"/>
    </source>
</evidence>
<dbReference type="GO" id="GO:0008270">
    <property type="term" value="F:zinc ion binding"/>
    <property type="evidence" value="ECO:0007669"/>
    <property type="project" value="UniProtKB-KW"/>
</dbReference>
<feature type="compositionally biased region" description="Polar residues" evidence="7">
    <location>
        <begin position="179"/>
        <end position="190"/>
    </location>
</feature>